<dbReference type="Gene3D" id="1.10.10.10">
    <property type="entry name" value="Winged helix-like DNA-binding domain superfamily/Winged helix DNA-binding domain"/>
    <property type="match status" value="2"/>
</dbReference>
<dbReference type="PANTHER" id="PTHR47691:SF3">
    <property type="entry name" value="HTH-TYPE TRANSCRIPTIONAL REGULATOR RV0890C-RELATED"/>
    <property type="match status" value="1"/>
</dbReference>
<dbReference type="Gene3D" id="1.25.40.10">
    <property type="entry name" value="Tetratricopeptide repeat domain"/>
    <property type="match status" value="1"/>
</dbReference>
<dbReference type="SUPFAM" id="SSF46894">
    <property type="entry name" value="C-terminal effector domain of the bipartite response regulators"/>
    <property type="match status" value="1"/>
</dbReference>
<dbReference type="PROSITE" id="PS50043">
    <property type="entry name" value="HTH_LUXR_2"/>
    <property type="match status" value="1"/>
</dbReference>
<dbReference type="RefSeq" id="WP_151561638.1">
    <property type="nucleotide sequence ID" value="NZ_WBMT01000008.1"/>
</dbReference>
<evidence type="ECO:0000313" key="2">
    <source>
        <dbReference type="EMBL" id="KAB2347984.1"/>
    </source>
</evidence>
<dbReference type="InterPro" id="IPR058852">
    <property type="entry name" value="HTH_77"/>
</dbReference>
<dbReference type="EMBL" id="WBMT01000008">
    <property type="protein sequence ID" value="KAB2347984.1"/>
    <property type="molecule type" value="Genomic_DNA"/>
</dbReference>
<dbReference type="PRINTS" id="PR00038">
    <property type="entry name" value="HTHLUXR"/>
</dbReference>
<dbReference type="CDD" id="cd06170">
    <property type="entry name" value="LuxR_C_like"/>
    <property type="match status" value="1"/>
</dbReference>
<dbReference type="SUPFAM" id="SSF48452">
    <property type="entry name" value="TPR-like"/>
    <property type="match status" value="1"/>
</dbReference>
<keyword evidence="3" id="KW-1185">Reference proteome</keyword>
<dbReference type="AlphaFoldDB" id="A0A6H9Z1L9"/>
<protein>
    <submittedName>
        <fullName evidence="2">LuxR family transcriptional regulator</fullName>
    </submittedName>
</protein>
<dbReference type="InterPro" id="IPR036388">
    <property type="entry name" value="WH-like_DNA-bd_sf"/>
</dbReference>
<dbReference type="PROSITE" id="PS00622">
    <property type="entry name" value="HTH_LUXR_1"/>
    <property type="match status" value="1"/>
</dbReference>
<dbReference type="InterPro" id="IPR029787">
    <property type="entry name" value="Nucleotide_cyclase"/>
</dbReference>
<dbReference type="SUPFAM" id="SSF52540">
    <property type="entry name" value="P-loop containing nucleoside triphosphate hydrolases"/>
    <property type="match status" value="1"/>
</dbReference>
<dbReference type="GO" id="GO:0003677">
    <property type="term" value="F:DNA binding"/>
    <property type="evidence" value="ECO:0007669"/>
    <property type="project" value="InterPro"/>
</dbReference>
<sequence length="1107" mass="118856">MTEGEPRRESRRTATFLLTEVESAMPLWDMAPDSADAAIALHYEVIDSAVRAHGGVRAGGIGSGHGVQAMFESAAEAVAAALAVQLALARQDWPAGLAVRVRIGVHTTEERGQHSRGYSDVAAHRCARVRDVAHGGQILLTAATASLVADALPEAAWLADLGPHRLRDLLRPERLYELRHSDLSRDFPPVRSLDVVPNNLPAQLSSFVGRAEELATVRRLLEGQRLVTLTGAGGCGKSRLAVQAAAAMADQWPDGVWWIEVGGLGDGALVAELTAATLRVLVEPAGGPMRALTTQLRGRRLLVCLDTCEHLLDACADLTGGLLRACPEVSVLATSREPLGVLGETVWRVPSLAGKDAVRLFADRAALVQPEASGLADDPAVATICGRLDGIPLAIELAAAWVRALSPAQIAAGLDDRFRLLISGRRDTIARHRTLAASVDWSYDLLEEPDRVVFRRLAVFGGDFDLAAAQAVCAVDQAGDSCGEADTLTVIGHLVDKSLLVVDNGAGEARFRMLDTIRDYARRRLADAGETAAACDRHIGYFLNLAEAAAAGIDHDQDRWCRTLEAEHDNIRDALGWALGADDPERGRRLAAAMGMLWFLHGHLHGGRGILEQAIQLAPEDRSVLQGRLLAGMALMGMAAGDPLLTGDAARRGLDIAIERGDDALRGRCLALLAYAAFYHDFPTAVELADQAKTFSLPAGDDFTTDFAMMVKAFTLHEQDRHAESLELARRTFSRAHRRGDRFSAAFTRNCESFGVFFGGDVRRAVELAIEATHIAEGLADSFTVANLTVFQAWFICLSGDLEGGRRLLEPIARQIEDAGLTEISWLAWGLGKLHLYGGDFEGAAKWAERGGRFAVPTSDNRVACMAQLVEVAAARRLGQRDQARARAERAAALARAIGAYYPLADALEELAHLAAADDPARAEDLHHEALAIRLEHKLRPFYVDSLEALAALAARSQRSDKAVRLLAACEAAREEMGYARAPVNQPAVDETLAAALDALGGDAFATAKDEGSALSLDTAVEYATRARGARARPSSGWASLTPAERQVVRLVTDGLTNPEIAKRLFVTRATVKTHLSHIFAKLDVTNRTELTGLASRATRDQGSMPD</sequence>
<comment type="caution">
    <text evidence="2">The sequence shown here is derived from an EMBL/GenBank/DDBJ whole genome shotgun (WGS) entry which is preliminary data.</text>
</comment>
<evidence type="ECO:0000313" key="3">
    <source>
        <dbReference type="Proteomes" id="UP000468735"/>
    </source>
</evidence>
<dbReference type="Gene3D" id="3.30.70.1230">
    <property type="entry name" value="Nucleotide cyclase"/>
    <property type="match status" value="1"/>
</dbReference>
<dbReference type="InterPro" id="IPR016032">
    <property type="entry name" value="Sig_transdc_resp-reg_C-effctor"/>
</dbReference>
<name>A0A6H9Z1L9_9ACTN</name>
<dbReference type="SMART" id="SM00421">
    <property type="entry name" value="HTH_LUXR"/>
    <property type="match status" value="1"/>
</dbReference>
<proteinExistence type="predicted"/>
<dbReference type="GO" id="GO:0006355">
    <property type="term" value="P:regulation of DNA-templated transcription"/>
    <property type="evidence" value="ECO:0007669"/>
    <property type="project" value="InterPro"/>
</dbReference>
<organism evidence="2 3">
    <name type="scientific">Actinomadura rudentiformis</name>
    <dbReference type="NCBI Taxonomy" id="359158"/>
    <lineage>
        <taxon>Bacteria</taxon>
        <taxon>Bacillati</taxon>
        <taxon>Actinomycetota</taxon>
        <taxon>Actinomycetes</taxon>
        <taxon>Streptosporangiales</taxon>
        <taxon>Thermomonosporaceae</taxon>
        <taxon>Actinomadura</taxon>
    </lineage>
</organism>
<dbReference type="SUPFAM" id="SSF55073">
    <property type="entry name" value="Nucleotide cyclase"/>
    <property type="match status" value="1"/>
</dbReference>
<accession>A0A6H9Z1L9</accession>
<reference evidence="2 3" key="1">
    <citation type="submission" date="2019-09" db="EMBL/GenBank/DDBJ databases">
        <title>Actinomadura physcomitrii sp. nov., a novel actinomycete isolated from moss [Physcomitrium sphaericum (Ludw) Fuernr].</title>
        <authorList>
            <person name="Zhuang X."/>
            <person name="Liu C."/>
        </authorList>
    </citation>
    <scope>NUCLEOTIDE SEQUENCE [LARGE SCALE GENOMIC DNA]</scope>
    <source>
        <strain evidence="2 3">HMC1</strain>
    </source>
</reference>
<gene>
    <name evidence="2" type="ORF">F8566_19100</name>
</gene>
<evidence type="ECO:0000259" key="1">
    <source>
        <dbReference type="PROSITE" id="PS50043"/>
    </source>
</evidence>
<dbReference type="Gene3D" id="3.40.50.300">
    <property type="entry name" value="P-loop containing nucleotide triphosphate hydrolases"/>
    <property type="match status" value="1"/>
</dbReference>
<dbReference type="OrthoDB" id="9812579at2"/>
<dbReference type="Pfam" id="PF00196">
    <property type="entry name" value="GerE"/>
    <property type="match status" value="1"/>
</dbReference>
<dbReference type="PANTHER" id="PTHR47691">
    <property type="entry name" value="REGULATOR-RELATED"/>
    <property type="match status" value="1"/>
</dbReference>
<dbReference type="Pfam" id="PF25872">
    <property type="entry name" value="HTH_77"/>
    <property type="match status" value="1"/>
</dbReference>
<dbReference type="InterPro" id="IPR000792">
    <property type="entry name" value="Tscrpt_reg_LuxR_C"/>
</dbReference>
<feature type="domain" description="HTH luxR-type" evidence="1">
    <location>
        <begin position="1034"/>
        <end position="1099"/>
    </location>
</feature>
<dbReference type="Proteomes" id="UP000468735">
    <property type="component" value="Unassembled WGS sequence"/>
</dbReference>
<dbReference type="InterPro" id="IPR027417">
    <property type="entry name" value="P-loop_NTPase"/>
</dbReference>
<dbReference type="InterPro" id="IPR011990">
    <property type="entry name" value="TPR-like_helical_dom_sf"/>
</dbReference>